<dbReference type="AlphaFoldDB" id="A0ABD3MC19"/>
<comment type="caution">
    <text evidence="2">The sequence shown here is derived from an EMBL/GenBank/DDBJ whole genome shotgun (WGS) entry which is preliminary data.</text>
</comment>
<name>A0ABD3MC19_9STRA</name>
<feature type="region of interest" description="Disordered" evidence="1">
    <location>
        <begin position="1"/>
        <end position="24"/>
    </location>
</feature>
<organism evidence="2 3">
    <name type="scientific">Discostella pseudostelligera</name>
    <dbReference type="NCBI Taxonomy" id="259834"/>
    <lineage>
        <taxon>Eukaryota</taxon>
        <taxon>Sar</taxon>
        <taxon>Stramenopiles</taxon>
        <taxon>Ochrophyta</taxon>
        <taxon>Bacillariophyta</taxon>
        <taxon>Coscinodiscophyceae</taxon>
        <taxon>Thalassiosirophycidae</taxon>
        <taxon>Stephanodiscales</taxon>
        <taxon>Stephanodiscaceae</taxon>
        <taxon>Discostella</taxon>
    </lineage>
</organism>
<feature type="compositionally biased region" description="Polar residues" evidence="1">
    <location>
        <begin position="208"/>
        <end position="231"/>
    </location>
</feature>
<dbReference type="EMBL" id="JALLBG020000242">
    <property type="protein sequence ID" value="KAL3758055.1"/>
    <property type="molecule type" value="Genomic_DNA"/>
</dbReference>
<proteinExistence type="predicted"/>
<protein>
    <submittedName>
        <fullName evidence="2">Uncharacterized protein</fullName>
    </submittedName>
</protein>
<gene>
    <name evidence="2" type="ORF">ACHAWU_002988</name>
</gene>
<keyword evidence="3" id="KW-1185">Reference proteome</keyword>
<feature type="compositionally biased region" description="Basic and acidic residues" evidence="1">
    <location>
        <begin position="48"/>
        <end position="173"/>
    </location>
</feature>
<feature type="compositionally biased region" description="Low complexity" evidence="1">
    <location>
        <begin position="174"/>
        <end position="185"/>
    </location>
</feature>
<feature type="region of interest" description="Disordered" evidence="1">
    <location>
        <begin position="37"/>
        <end position="242"/>
    </location>
</feature>
<feature type="compositionally biased region" description="Basic and acidic residues" evidence="1">
    <location>
        <begin position="1"/>
        <end position="10"/>
    </location>
</feature>
<evidence type="ECO:0000313" key="3">
    <source>
        <dbReference type="Proteomes" id="UP001530293"/>
    </source>
</evidence>
<evidence type="ECO:0000313" key="2">
    <source>
        <dbReference type="EMBL" id="KAL3758055.1"/>
    </source>
</evidence>
<feature type="compositionally biased region" description="Low complexity" evidence="1">
    <location>
        <begin position="232"/>
        <end position="242"/>
    </location>
</feature>
<feature type="compositionally biased region" description="Acidic residues" evidence="1">
    <location>
        <begin position="193"/>
        <end position="207"/>
    </location>
</feature>
<sequence length="459" mass="50578">MEKGEYEGRRMMARMTNENNQSLQSRLLKRARGFIQTVDEEVNDNDMESIRSLKADDHKPGDAAKEDKPDDKPDDAKKDDKPHDKPDDAAKDDKPDDKDDAKKDDKPHDKPDDAKKDEKPDDKPDDTKKDDKPGNKSDDAKKEAKADAKPAHPAPEKPPSKEGDSNRDGKVESNESPETTSPSSPAEDKPAEVAEDANQEVEAEVEESSTISHKNPTSPGSYPSTYQSSPQKSGKASKGKTSTCGRRLDIAYNQMRLFPKVFGVISSPEDVTAQCAFNSTTRLNFGCPFTYYPQQFGFAESEAQYQVIYDDPPASGTAYWNFALYCQCYQAYDLNCGAKIPHGPPASEASYPNTTKPVNSYSSFIPYSTPEKRLEYCQMVGVWNGDFDRSLASTFSNEIRQCGCYFIGTAKDMVGTCPGVALGAFYGNQGNTVGIAQQESIQYTDAEGTYYPTISPSSM</sequence>
<accession>A0ABD3MC19</accession>
<evidence type="ECO:0000256" key="1">
    <source>
        <dbReference type="SAM" id="MobiDB-lite"/>
    </source>
</evidence>
<feature type="compositionally biased region" description="Acidic residues" evidence="1">
    <location>
        <begin position="38"/>
        <end position="47"/>
    </location>
</feature>
<dbReference type="Proteomes" id="UP001530293">
    <property type="component" value="Unassembled WGS sequence"/>
</dbReference>
<reference evidence="2 3" key="1">
    <citation type="submission" date="2024-10" db="EMBL/GenBank/DDBJ databases">
        <title>Updated reference genomes for cyclostephanoid diatoms.</title>
        <authorList>
            <person name="Roberts W.R."/>
            <person name="Alverson A.J."/>
        </authorList>
    </citation>
    <scope>NUCLEOTIDE SEQUENCE [LARGE SCALE GENOMIC DNA]</scope>
    <source>
        <strain evidence="2 3">AJA232-27</strain>
    </source>
</reference>